<keyword evidence="2" id="KW-0813">Transport</keyword>
<accession>A0A067BP08</accession>
<evidence type="ECO:0000256" key="1">
    <source>
        <dbReference type="ARBA" id="ARBA00004141"/>
    </source>
</evidence>
<dbReference type="Gene3D" id="1.20.58.340">
    <property type="entry name" value="Magnesium transport protein CorA, transmembrane region"/>
    <property type="match status" value="2"/>
</dbReference>
<keyword evidence="11" id="KW-1185">Reference proteome</keyword>
<organism evidence="10 11">
    <name type="scientific">Saprolegnia parasitica (strain CBS 223.65)</name>
    <dbReference type="NCBI Taxonomy" id="695850"/>
    <lineage>
        <taxon>Eukaryota</taxon>
        <taxon>Sar</taxon>
        <taxon>Stramenopiles</taxon>
        <taxon>Oomycota</taxon>
        <taxon>Saprolegniomycetes</taxon>
        <taxon>Saprolegniales</taxon>
        <taxon>Saprolegniaceae</taxon>
        <taxon>Saprolegnia</taxon>
    </lineage>
</organism>
<dbReference type="KEGG" id="spar:SPRG_18033"/>
<evidence type="ECO:0008006" key="12">
    <source>
        <dbReference type="Google" id="ProtNLM"/>
    </source>
</evidence>
<keyword evidence="3 9" id="KW-0812">Transmembrane</keyword>
<dbReference type="Proteomes" id="UP000030745">
    <property type="component" value="Unassembled WGS sequence"/>
</dbReference>
<dbReference type="PANTHER" id="PTHR13890:SF0">
    <property type="entry name" value="MAGNESIUM TRANSPORTER MRS2 HOMOLOG, MITOCHONDRIAL"/>
    <property type="match status" value="1"/>
</dbReference>
<evidence type="ECO:0000256" key="6">
    <source>
        <dbReference type="ARBA" id="ARBA00022989"/>
    </source>
</evidence>
<name>A0A067BP08_SAPPC</name>
<dbReference type="EMBL" id="KK584119">
    <property type="protein sequence ID" value="KDO16442.1"/>
    <property type="molecule type" value="Genomic_DNA"/>
</dbReference>
<protein>
    <recommendedName>
        <fullName evidence="12">Magnesium transporter</fullName>
    </recommendedName>
</protein>
<dbReference type="VEuPathDB" id="FungiDB:SPRG_18033"/>
<dbReference type="GO" id="GO:0016020">
    <property type="term" value="C:membrane"/>
    <property type="evidence" value="ECO:0007669"/>
    <property type="project" value="UniProtKB-SubCell"/>
</dbReference>
<dbReference type="OrthoDB" id="10251508at2759"/>
<dbReference type="SUPFAM" id="SSF144083">
    <property type="entry name" value="Magnesium transport protein CorA, transmembrane region"/>
    <property type="match status" value="1"/>
</dbReference>
<feature type="transmembrane region" description="Helical" evidence="9">
    <location>
        <begin position="99"/>
        <end position="119"/>
    </location>
</feature>
<sequence length="134" mass="15631">MHDDPSLVYDLFSFDSEELESLLEVYLEDIYDTQTRVALMLENMLNTKNIAMLKLDAKRNYLMTLNLTLTLWTTLITVPTFVVGAFGMNLNSYLQEVDYLFYIVSGLAIGFPIGAYRYILRYFRQRGISLTWKN</sequence>
<comment type="subcellular location">
    <subcellularLocation>
        <location evidence="1">Membrane</location>
        <topology evidence="1">Multi-pass membrane protein</topology>
    </subcellularLocation>
</comment>
<dbReference type="Pfam" id="PF01544">
    <property type="entry name" value="CorA"/>
    <property type="match status" value="1"/>
</dbReference>
<dbReference type="InterPro" id="IPR039204">
    <property type="entry name" value="MRS2-like"/>
</dbReference>
<keyword evidence="5" id="KW-0809">Transit peptide</keyword>
<keyword evidence="8 9" id="KW-0472">Membrane</keyword>
<dbReference type="AlphaFoldDB" id="A0A067BP08"/>
<evidence type="ECO:0000256" key="7">
    <source>
        <dbReference type="ARBA" id="ARBA00023065"/>
    </source>
</evidence>
<dbReference type="InterPro" id="IPR002523">
    <property type="entry name" value="MgTranspt_CorA/ZnTranspt_ZntB"/>
</dbReference>
<feature type="transmembrane region" description="Helical" evidence="9">
    <location>
        <begin position="61"/>
        <end position="87"/>
    </location>
</feature>
<evidence type="ECO:0000256" key="9">
    <source>
        <dbReference type="SAM" id="Phobius"/>
    </source>
</evidence>
<reference evidence="10 11" key="1">
    <citation type="journal article" date="2013" name="PLoS Genet.">
        <title>Distinctive expansion of potential virulence genes in the genome of the oomycete fish pathogen Saprolegnia parasitica.</title>
        <authorList>
            <person name="Jiang R.H."/>
            <person name="de Bruijn I."/>
            <person name="Haas B.J."/>
            <person name="Belmonte R."/>
            <person name="Lobach L."/>
            <person name="Christie J."/>
            <person name="van den Ackerveken G."/>
            <person name="Bottin A."/>
            <person name="Bulone V."/>
            <person name="Diaz-Moreno S.M."/>
            <person name="Dumas B."/>
            <person name="Fan L."/>
            <person name="Gaulin E."/>
            <person name="Govers F."/>
            <person name="Grenville-Briggs L.J."/>
            <person name="Horner N.R."/>
            <person name="Levin J.Z."/>
            <person name="Mammella M."/>
            <person name="Meijer H.J."/>
            <person name="Morris P."/>
            <person name="Nusbaum C."/>
            <person name="Oome S."/>
            <person name="Phillips A.J."/>
            <person name="van Rooyen D."/>
            <person name="Rzeszutek E."/>
            <person name="Saraiva M."/>
            <person name="Secombes C.J."/>
            <person name="Seidl M.F."/>
            <person name="Snel B."/>
            <person name="Stassen J.H."/>
            <person name="Sykes S."/>
            <person name="Tripathy S."/>
            <person name="van den Berg H."/>
            <person name="Vega-Arreguin J.C."/>
            <person name="Wawra S."/>
            <person name="Young S.K."/>
            <person name="Zeng Q."/>
            <person name="Dieguez-Uribeondo J."/>
            <person name="Russ C."/>
            <person name="Tyler B.M."/>
            <person name="van West P."/>
        </authorList>
    </citation>
    <scope>NUCLEOTIDE SEQUENCE [LARGE SCALE GENOMIC DNA]</scope>
    <source>
        <strain evidence="10 11">CBS 223.65</strain>
    </source>
</reference>
<evidence type="ECO:0000313" key="11">
    <source>
        <dbReference type="Proteomes" id="UP000030745"/>
    </source>
</evidence>
<keyword evidence="6 9" id="KW-1133">Transmembrane helix</keyword>
<evidence type="ECO:0000256" key="3">
    <source>
        <dbReference type="ARBA" id="ARBA00022692"/>
    </source>
</evidence>
<evidence type="ECO:0000256" key="2">
    <source>
        <dbReference type="ARBA" id="ARBA00022448"/>
    </source>
</evidence>
<gene>
    <name evidence="10" type="ORF">SPRG_18033</name>
</gene>
<dbReference type="GeneID" id="24139560"/>
<keyword evidence="4" id="KW-0460">Magnesium</keyword>
<evidence type="ECO:0000313" key="10">
    <source>
        <dbReference type="EMBL" id="KDO16442.1"/>
    </source>
</evidence>
<dbReference type="RefSeq" id="XP_012212851.1">
    <property type="nucleotide sequence ID" value="XM_012357461.1"/>
</dbReference>
<dbReference type="InterPro" id="IPR045863">
    <property type="entry name" value="CorA_TM1_TM2"/>
</dbReference>
<evidence type="ECO:0000256" key="8">
    <source>
        <dbReference type="ARBA" id="ARBA00023136"/>
    </source>
</evidence>
<evidence type="ECO:0000256" key="4">
    <source>
        <dbReference type="ARBA" id="ARBA00022842"/>
    </source>
</evidence>
<keyword evidence="7" id="KW-0406">Ion transport</keyword>
<evidence type="ECO:0000256" key="5">
    <source>
        <dbReference type="ARBA" id="ARBA00022946"/>
    </source>
</evidence>
<proteinExistence type="predicted"/>
<dbReference type="GO" id="GO:0015095">
    <property type="term" value="F:magnesium ion transmembrane transporter activity"/>
    <property type="evidence" value="ECO:0007669"/>
    <property type="project" value="TreeGrafter"/>
</dbReference>
<dbReference type="PANTHER" id="PTHR13890">
    <property type="entry name" value="RNA SPLICING PROTEIN MRS2, MITOCHONDRIAL"/>
    <property type="match status" value="1"/>
</dbReference>